<dbReference type="Pfam" id="PF00226">
    <property type="entry name" value="DnaJ"/>
    <property type="match status" value="1"/>
</dbReference>
<dbReference type="InterPro" id="IPR036869">
    <property type="entry name" value="J_dom_sf"/>
</dbReference>
<keyword evidence="5" id="KW-1185">Reference proteome</keyword>
<evidence type="ECO:0000313" key="4">
    <source>
        <dbReference type="EMBL" id="ANM61859.1"/>
    </source>
</evidence>
<evidence type="ECO:0000313" key="3">
    <source>
        <dbReference type="Araport" id="AT2G42065"/>
    </source>
</evidence>
<dbReference type="OMA" id="HEEFNKE"/>
<dbReference type="CDD" id="cd06257">
    <property type="entry name" value="DnaJ"/>
    <property type="match status" value="1"/>
</dbReference>
<feature type="region of interest" description="Disordered" evidence="1">
    <location>
        <begin position="32"/>
        <end position="65"/>
    </location>
</feature>
<dbReference type="KEGG" id="ath:AT2G42065"/>
<dbReference type="Gene3D" id="1.10.287.110">
    <property type="entry name" value="DnaJ domain"/>
    <property type="match status" value="1"/>
</dbReference>
<dbReference type="Araport" id="AT2G42065"/>
<dbReference type="SMART" id="SM00271">
    <property type="entry name" value="DnaJ"/>
    <property type="match status" value="1"/>
</dbReference>
<dbReference type="AlphaFoldDB" id="A0A1P8AYV4"/>
<accession>A0A1P8AYV4</accession>
<dbReference type="TAIR" id="AT2G42065"/>
<dbReference type="RefSeq" id="NP_001324053.1">
    <property type="nucleotide sequence ID" value="NM_001336949.1"/>
</dbReference>
<feature type="compositionally biased region" description="Polar residues" evidence="1">
    <location>
        <begin position="39"/>
        <end position="49"/>
    </location>
</feature>
<dbReference type="InterPro" id="IPR001623">
    <property type="entry name" value="DnaJ_domain"/>
</dbReference>
<dbReference type="EMBL" id="CP002685">
    <property type="protein sequence ID" value="ANM61859.1"/>
    <property type="molecule type" value="Genomic_DNA"/>
</dbReference>
<protein>
    <submittedName>
        <fullName evidence="4">DnaJ domain protein</fullName>
    </submittedName>
</protein>
<dbReference type="InParanoid" id="A0A1P8AYV4"/>
<feature type="domain" description="J" evidence="2">
    <location>
        <begin position="147"/>
        <end position="210"/>
    </location>
</feature>
<proteinExistence type="predicted"/>
<evidence type="ECO:0000259" key="2">
    <source>
        <dbReference type="PROSITE" id="PS50076"/>
    </source>
</evidence>
<gene>
    <name evidence="3 4" type="ordered locus">At2g42065</name>
</gene>
<dbReference type="STRING" id="3702.A0A1P8AYV4"/>
<dbReference type="PANTHER" id="PTHR45376">
    <property type="entry name" value="CHAPERONE DNAJ-DOMAIN SUPERFAMILY PROTEIN-RELATED"/>
    <property type="match status" value="1"/>
</dbReference>
<reference evidence="5" key="2">
    <citation type="journal article" date="2017" name="Plant J.">
        <title>Araport11: a complete reannotation of the Arabidopsis thaliana reference genome.</title>
        <authorList>
            <person name="Cheng C.Y."/>
            <person name="Krishnakumar V."/>
            <person name="Chan A.P."/>
            <person name="Thibaud-Nissen F."/>
            <person name="Schobel S."/>
            <person name="Town C.D."/>
        </authorList>
    </citation>
    <scope>GENOME REANNOTATION</scope>
    <source>
        <strain evidence="5">cv. Columbia</strain>
    </source>
</reference>
<name>A0A1P8AYV4_ARATH</name>
<dbReference type="PROSITE" id="PS50076">
    <property type="entry name" value="DNAJ_2"/>
    <property type="match status" value="1"/>
</dbReference>
<dbReference type="ExpressionAtlas" id="A0A1P8AYV4">
    <property type="expression patterns" value="baseline and differential"/>
</dbReference>
<dbReference type="PANTHER" id="PTHR45376:SF1">
    <property type="entry name" value="CHAPERONE DNAJ-DOMAIN SUPERFAMILY PROTEIN-RELATED"/>
    <property type="match status" value="1"/>
</dbReference>
<evidence type="ECO:0000256" key="1">
    <source>
        <dbReference type="SAM" id="MobiDB-lite"/>
    </source>
</evidence>
<evidence type="ECO:0000313" key="5">
    <source>
        <dbReference type="Proteomes" id="UP000006548"/>
    </source>
</evidence>
<reference evidence="4 5" key="1">
    <citation type="journal article" date="1999" name="Nature">
        <title>Sequence and analysis of chromosome 2 of the plant Arabidopsis thaliana.</title>
        <authorList>
            <person name="Lin X."/>
            <person name="Kaul S."/>
            <person name="Rounsley S."/>
            <person name="Shea T.P."/>
            <person name="Benito M.I."/>
            <person name="Town C.D."/>
            <person name="Fujii C.Y."/>
            <person name="Mason T."/>
            <person name="Bowman C.L."/>
            <person name="Barnstead M."/>
            <person name="Feldblyum T.V."/>
            <person name="Buell C.R."/>
            <person name="Ketchum K.A."/>
            <person name="Lee J."/>
            <person name="Ronning C.M."/>
            <person name="Koo H.L."/>
            <person name="Moffat K.S."/>
            <person name="Cronin L.A."/>
            <person name="Shen M."/>
            <person name="Pai G."/>
            <person name="Van Aken S."/>
            <person name="Umayam L."/>
            <person name="Tallon L.J."/>
            <person name="Gill J.E."/>
            <person name="Adams M.D."/>
            <person name="Carrera A.J."/>
            <person name="Creasy T.H."/>
            <person name="Goodman H.M."/>
            <person name="Somerville C.R."/>
            <person name="Copenhaver G.P."/>
            <person name="Preuss D."/>
            <person name="Nierman W.C."/>
            <person name="White O."/>
            <person name="Eisen J.A."/>
            <person name="Salzberg S.L."/>
            <person name="Fraser C.M."/>
            <person name="Venter J.C."/>
        </authorList>
    </citation>
    <scope>NUCLEOTIDE SEQUENCE [LARGE SCALE GENOMIC DNA]</scope>
    <source>
        <strain evidence="5">cv. Columbia</strain>
    </source>
</reference>
<dbReference type="SMR" id="A0A1P8AYV4"/>
<dbReference type="GeneID" id="28718346"/>
<dbReference type="Proteomes" id="UP000006548">
    <property type="component" value="Chromosome 2"/>
</dbReference>
<organism evidence="4 5">
    <name type="scientific">Arabidopsis thaliana</name>
    <name type="common">Mouse-ear cress</name>
    <dbReference type="NCBI Taxonomy" id="3702"/>
    <lineage>
        <taxon>Eukaryota</taxon>
        <taxon>Viridiplantae</taxon>
        <taxon>Streptophyta</taxon>
        <taxon>Embryophyta</taxon>
        <taxon>Tracheophyta</taxon>
        <taxon>Spermatophyta</taxon>
        <taxon>Magnoliopsida</taxon>
        <taxon>eudicotyledons</taxon>
        <taxon>Gunneridae</taxon>
        <taxon>Pentapetalae</taxon>
        <taxon>rosids</taxon>
        <taxon>malvids</taxon>
        <taxon>Brassicales</taxon>
        <taxon>Brassicaceae</taxon>
        <taxon>Camelineae</taxon>
        <taxon>Arabidopsis</taxon>
    </lineage>
</organism>
<sequence>MNTAAAIKAAICRPQSYCSLLKTAFFHSTPVLERKRRSSSSSDGLFTTCKSNAQKKKRSKKFLREHQEAVRRAVEELKQEREEAAKKAKEAKEKEKTKRPLNSWRSKYNFYEGGEEKDEKEEENKEDGYGSRKSRGSVFESIEYQASHRQTLGLSPWGPLKLEDVKKAYRTCALQWHPDRHEEFNKEAAEEKFKLCTVAYQSLIEKLAVK</sequence>
<dbReference type="SUPFAM" id="SSF46565">
    <property type="entry name" value="Chaperone J-domain"/>
    <property type="match status" value="1"/>
</dbReference>